<name>A0A917EC61_9SPHN</name>
<organism evidence="1 2">
    <name type="scientific">Sandarakinorhabdus glacialis</name>
    <dbReference type="NCBI Taxonomy" id="1614636"/>
    <lineage>
        <taxon>Bacteria</taxon>
        <taxon>Pseudomonadati</taxon>
        <taxon>Pseudomonadota</taxon>
        <taxon>Alphaproteobacteria</taxon>
        <taxon>Sphingomonadales</taxon>
        <taxon>Sphingosinicellaceae</taxon>
        <taxon>Sandarakinorhabdus</taxon>
    </lineage>
</organism>
<dbReference type="EMBL" id="BMJM01000013">
    <property type="protein sequence ID" value="GGE20224.1"/>
    <property type="molecule type" value="Genomic_DNA"/>
</dbReference>
<accession>A0A917EC61</accession>
<keyword evidence="2" id="KW-1185">Reference proteome</keyword>
<comment type="caution">
    <text evidence="1">The sequence shown here is derived from an EMBL/GenBank/DDBJ whole genome shotgun (WGS) entry which is preliminary data.</text>
</comment>
<gene>
    <name evidence="1" type="ORF">GCM10011529_28580</name>
</gene>
<evidence type="ECO:0000313" key="2">
    <source>
        <dbReference type="Proteomes" id="UP000635071"/>
    </source>
</evidence>
<sequence length="83" mass="9053">MDDANPVDFGRPGAGVVTGRRFYLNDIGAELGQDHRGIGTSHVGRKIYDPDTSKRREFGAAKHSVGSARTCHSRPLVFPNDLM</sequence>
<protein>
    <submittedName>
        <fullName evidence="1">Uncharacterized protein</fullName>
    </submittedName>
</protein>
<proteinExistence type="predicted"/>
<dbReference type="AlphaFoldDB" id="A0A917EC61"/>
<evidence type="ECO:0000313" key="1">
    <source>
        <dbReference type="EMBL" id="GGE20224.1"/>
    </source>
</evidence>
<dbReference type="Proteomes" id="UP000635071">
    <property type="component" value="Unassembled WGS sequence"/>
</dbReference>
<reference evidence="1" key="2">
    <citation type="submission" date="2020-09" db="EMBL/GenBank/DDBJ databases">
        <authorList>
            <person name="Sun Q."/>
            <person name="Zhou Y."/>
        </authorList>
    </citation>
    <scope>NUCLEOTIDE SEQUENCE</scope>
    <source>
        <strain evidence="1">CGMCC 1.15519</strain>
    </source>
</reference>
<reference evidence="1" key="1">
    <citation type="journal article" date="2014" name="Int. J. Syst. Evol. Microbiol.">
        <title>Complete genome sequence of Corynebacterium casei LMG S-19264T (=DSM 44701T), isolated from a smear-ripened cheese.</title>
        <authorList>
            <consortium name="US DOE Joint Genome Institute (JGI-PGF)"/>
            <person name="Walter F."/>
            <person name="Albersmeier A."/>
            <person name="Kalinowski J."/>
            <person name="Ruckert C."/>
        </authorList>
    </citation>
    <scope>NUCLEOTIDE SEQUENCE</scope>
    <source>
        <strain evidence="1">CGMCC 1.15519</strain>
    </source>
</reference>